<feature type="domain" description="Secretion system C-terminal sorting" evidence="3">
    <location>
        <begin position="423"/>
        <end position="492"/>
    </location>
</feature>
<keyword evidence="5" id="KW-1185">Reference proteome</keyword>
<evidence type="ECO:0000256" key="1">
    <source>
        <dbReference type="ARBA" id="ARBA00022729"/>
    </source>
</evidence>
<dbReference type="NCBIfam" id="TIGR04183">
    <property type="entry name" value="Por_Secre_tail"/>
    <property type="match status" value="1"/>
</dbReference>
<comment type="caution">
    <text evidence="4">The sequence shown here is derived from an EMBL/GenBank/DDBJ whole genome shotgun (WGS) entry which is preliminary data.</text>
</comment>
<evidence type="ECO:0000313" key="4">
    <source>
        <dbReference type="EMBL" id="MDO5972706.1"/>
    </source>
</evidence>
<dbReference type="Pfam" id="PF18962">
    <property type="entry name" value="Por_Secre_tail"/>
    <property type="match status" value="1"/>
</dbReference>
<feature type="signal peptide" evidence="2">
    <location>
        <begin position="1"/>
        <end position="20"/>
    </location>
</feature>
<evidence type="ECO:0000256" key="2">
    <source>
        <dbReference type="SAM" id="SignalP"/>
    </source>
</evidence>
<gene>
    <name evidence="4" type="ORF">Q4Q40_00805</name>
</gene>
<accession>A0ABT8WHV6</accession>
<evidence type="ECO:0000259" key="3">
    <source>
        <dbReference type="Pfam" id="PF18962"/>
    </source>
</evidence>
<dbReference type="Proteomes" id="UP001176806">
    <property type="component" value="Unassembled WGS sequence"/>
</dbReference>
<protein>
    <submittedName>
        <fullName evidence="4">T9SS type A sorting domain-containing protein</fullName>
    </submittedName>
</protein>
<dbReference type="EMBL" id="JAUOEL010000001">
    <property type="protein sequence ID" value="MDO5972706.1"/>
    <property type="molecule type" value="Genomic_DNA"/>
</dbReference>
<dbReference type="RefSeq" id="WP_303299769.1">
    <property type="nucleotide sequence ID" value="NZ_BAABDA010000042.1"/>
</dbReference>
<name>A0ABT8WHV6_9FLAO</name>
<reference evidence="4" key="1">
    <citation type="submission" date="2023-07" db="EMBL/GenBank/DDBJ databases">
        <title>Two novel species in the genus Flavivirga.</title>
        <authorList>
            <person name="Kwon K."/>
        </authorList>
    </citation>
    <scope>NUCLEOTIDE SEQUENCE</scope>
    <source>
        <strain evidence="4">KACC 14158</strain>
    </source>
</reference>
<sequence>MKQKLLFTLILITSIKVINAQAILFEEDFESYALETGIVGQDIQFVTIGGYPAGIPFTIDASDVSFSDSSSDYIRIDVSSEELQFQDLEGVGSVTFDPIDISSQTGDVTINIGKVDFNIDGSCDCSWGTEDFIDISYSLDDGATFIQIPNHMGNGDADHTFIPGAVLNTDYDFELSEVINPGAAGTLMIRLSGFNDSGDEEFEFDDIDIIRNAVSVYSEDFAGYDGINGAGFAGDDIGVNGSGIFAAINSGDYPTVPWTLTLGDDEQLENSGDFIRVVDEGGNKVLEFNDLGDNDPVNFDTDAIDITGQSTITFGLDINFRETTYEVEDFLDVFYSLDGGTTFTLAQDDGNGHTYSESTIAGFGSNEDQEFVQTLSGLTSTNFILRIVASNDSGNEDYQLDNIQVVSGTTLSTNENTLTGVSIYPNPVKDGLLNIKPQNKGNTDITLYDISGREVYKTVLPLSHVIDISNIQSGLYTLTVVQDNKTLIKKIVK</sequence>
<proteinExistence type="predicted"/>
<feature type="chain" id="PRO_5045331515" evidence="2">
    <location>
        <begin position="21"/>
        <end position="493"/>
    </location>
</feature>
<evidence type="ECO:0000313" key="5">
    <source>
        <dbReference type="Proteomes" id="UP001176806"/>
    </source>
</evidence>
<dbReference type="Gene3D" id="2.60.120.260">
    <property type="entry name" value="Galactose-binding domain-like"/>
    <property type="match status" value="1"/>
</dbReference>
<keyword evidence="1 2" id="KW-0732">Signal</keyword>
<organism evidence="4 5">
    <name type="scientific">Flavivirga jejuensis</name>
    <dbReference type="NCBI Taxonomy" id="870487"/>
    <lineage>
        <taxon>Bacteria</taxon>
        <taxon>Pseudomonadati</taxon>
        <taxon>Bacteroidota</taxon>
        <taxon>Flavobacteriia</taxon>
        <taxon>Flavobacteriales</taxon>
        <taxon>Flavobacteriaceae</taxon>
        <taxon>Flavivirga</taxon>
    </lineage>
</organism>
<dbReference type="InterPro" id="IPR026444">
    <property type="entry name" value="Secre_tail"/>
</dbReference>